<accession>A0A4Y6PRW9</accession>
<dbReference type="InterPro" id="IPR002078">
    <property type="entry name" value="Sigma_54_int"/>
</dbReference>
<dbReference type="Proteomes" id="UP000315995">
    <property type="component" value="Chromosome"/>
</dbReference>
<accession>A0A5B8Y329</accession>
<dbReference type="PANTHER" id="PTHR32071:SF14">
    <property type="entry name" value="TRANSCRIPTIONAL REGULATORY PROTEIN RTCR"/>
    <property type="match status" value="1"/>
</dbReference>
<dbReference type="SMART" id="SM00382">
    <property type="entry name" value="AAA"/>
    <property type="match status" value="1"/>
</dbReference>
<dbReference type="InterPro" id="IPR017183">
    <property type="entry name" value="Sigma54_dep_tscrpt_act_RtcR"/>
</dbReference>
<dbReference type="InterPro" id="IPR027417">
    <property type="entry name" value="P-loop_NTPase"/>
</dbReference>
<dbReference type="GO" id="GO:0003700">
    <property type="term" value="F:DNA-binding transcription factor activity"/>
    <property type="evidence" value="ECO:0007669"/>
    <property type="project" value="InterPro"/>
</dbReference>
<organism evidence="4 5">
    <name type="scientific">Persicimonas caeni</name>
    <dbReference type="NCBI Taxonomy" id="2292766"/>
    <lineage>
        <taxon>Bacteria</taxon>
        <taxon>Deltaproteobacteria</taxon>
        <taxon>Bradymonadales</taxon>
        <taxon>Bradymonadaceae</taxon>
        <taxon>Persicimonas</taxon>
    </lineage>
</organism>
<dbReference type="AlphaFoldDB" id="A0A4Y6PRW9"/>
<keyword evidence="2" id="KW-0067">ATP-binding</keyword>
<evidence type="ECO:0000313" key="5">
    <source>
        <dbReference type="Proteomes" id="UP000315995"/>
    </source>
</evidence>
<dbReference type="NCBIfam" id="NF038308">
    <property type="entry name" value="RNA_repair_RtcR"/>
    <property type="match status" value="1"/>
</dbReference>
<sequence length="536" mass="60485">MTRRKTVMIGMVGVQLDSGVGPGRWERWRPTVNACRYPDLIVDRFELLHERDYTALAETLADDIVSVSPQTEVRRHVFDVDDPWDFEQVFGQLHDFSKSYAFDLDREDYLLHMTTGTHVHQICMFLLAESRHLPARLLQSSPPPKKRRTEPGTYRVIDLDLSKYDQLAARFESEHAAAMSLLKAGIQTRDADFNALIERIERVALASTAPILLTGPTGAGKTMLARRIFELAHSRKMVTGDFVEVNCATLRGDGAMSALFGHRRGAFTGAIEAREGLLKRADGGVIFLDEIGELGADEQAMLLRALESGRFLPVGADTEVESDFQLIAGSNRDLDAAVRDGDFREDLLARINLWHFRLPALAERPADIAPNVDFELAEYTRKSGRKVSFNRAARERFLQFATSPAATWRGNFRDLNASITRMATLAPGGRIDEATVEDEIARLQRAWQGRAQEGDKEKFLRRLMGEEAFAELDRFDRVQLADVVHVCRECQTLSEAGRRLFAVSREQKKSNNDADRPSKYLARFGLRFSDIKALRR</sequence>
<evidence type="ECO:0000256" key="2">
    <source>
        <dbReference type="ARBA" id="ARBA00022840"/>
    </source>
</evidence>
<dbReference type="GO" id="GO:0005524">
    <property type="term" value="F:ATP binding"/>
    <property type="evidence" value="ECO:0007669"/>
    <property type="project" value="UniProtKB-KW"/>
</dbReference>
<keyword evidence="1" id="KW-0547">Nucleotide-binding</keyword>
<reference evidence="4 5" key="1">
    <citation type="submission" date="2019-06" db="EMBL/GenBank/DDBJ databases">
        <title>Persicimonas caeni gen. nov., sp. nov., a predatory bacterium isolated from solar saltern.</title>
        <authorList>
            <person name="Wang S."/>
        </authorList>
    </citation>
    <scope>NUCLEOTIDE SEQUENCE [LARGE SCALE GENOMIC DNA]</scope>
    <source>
        <strain evidence="4 5">YN101</strain>
    </source>
</reference>
<dbReference type="RefSeq" id="WP_141197548.1">
    <property type="nucleotide sequence ID" value="NZ_CP041186.1"/>
</dbReference>
<feature type="domain" description="Sigma-54 factor interaction" evidence="3">
    <location>
        <begin position="186"/>
        <end position="424"/>
    </location>
</feature>
<dbReference type="Gene3D" id="1.10.8.60">
    <property type="match status" value="1"/>
</dbReference>
<evidence type="ECO:0000259" key="3">
    <source>
        <dbReference type="PROSITE" id="PS50045"/>
    </source>
</evidence>
<dbReference type="PIRSF" id="PIRSF037354">
    <property type="entry name" value="Txn_actvtr_RtcR"/>
    <property type="match status" value="1"/>
</dbReference>
<dbReference type="SUPFAM" id="SSF52540">
    <property type="entry name" value="P-loop containing nucleoside triphosphate hydrolases"/>
    <property type="match status" value="1"/>
</dbReference>
<keyword evidence="5" id="KW-1185">Reference proteome</keyword>
<dbReference type="CDD" id="cd00009">
    <property type="entry name" value="AAA"/>
    <property type="match status" value="1"/>
</dbReference>
<name>A0A4Y6PRW9_PERCE</name>
<dbReference type="Gene3D" id="3.40.50.300">
    <property type="entry name" value="P-loop containing nucleotide triphosphate hydrolases"/>
    <property type="match status" value="1"/>
</dbReference>
<dbReference type="OrthoDB" id="9770562at2"/>
<dbReference type="PROSITE" id="PS50045">
    <property type="entry name" value="SIGMA54_INTERACT_4"/>
    <property type="match status" value="1"/>
</dbReference>
<dbReference type="InterPro" id="IPR009715">
    <property type="entry name" value="RtcR"/>
</dbReference>
<dbReference type="PANTHER" id="PTHR32071">
    <property type="entry name" value="TRANSCRIPTIONAL REGULATORY PROTEIN"/>
    <property type="match status" value="1"/>
</dbReference>
<evidence type="ECO:0000256" key="1">
    <source>
        <dbReference type="ARBA" id="ARBA00022741"/>
    </source>
</evidence>
<protein>
    <submittedName>
        <fullName evidence="4">AAA family ATPase</fullName>
    </submittedName>
</protein>
<dbReference type="EMBL" id="CP041186">
    <property type="protein sequence ID" value="QDG51061.1"/>
    <property type="molecule type" value="Genomic_DNA"/>
</dbReference>
<dbReference type="Pfam" id="PF06956">
    <property type="entry name" value="RtcR"/>
    <property type="match status" value="1"/>
</dbReference>
<dbReference type="InterPro" id="IPR003593">
    <property type="entry name" value="AAA+_ATPase"/>
</dbReference>
<proteinExistence type="predicted"/>
<gene>
    <name evidence="4" type="ORF">FIV42_10045</name>
</gene>
<dbReference type="Pfam" id="PF00158">
    <property type="entry name" value="Sigma54_activat"/>
    <property type="match status" value="1"/>
</dbReference>
<evidence type="ECO:0000313" key="4">
    <source>
        <dbReference type="EMBL" id="QDG51061.1"/>
    </source>
</evidence>